<dbReference type="InParanoid" id="A0A1Z5KI04"/>
<reference evidence="2 3" key="1">
    <citation type="journal article" date="2015" name="Plant Cell">
        <title>Oil accumulation by the oleaginous diatom Fistulifera solaris as revealed by the genome and transcriptome.</title>
        <authorList>
            <person name="Tanaka T."/>
            <person name="Maeda Y."/>
            <person name="Veluchamy A."/>
            <person name="Tanaka M."/>
            <person name="Abida H."/>
            <person name="Marechal E."/>
            <person name="Bowler C."/>
            <person name="Muto M."/>
            <person name="Sunaga Y."/>
            <person name="Tanaka M."/>
            <person name="Yoshino T."/>
            <person name="Taniguchi T."/>
            <person name="Fukuda Y."/>
            <person name="Nemoto M."/>
            <person name="Matsumoto M."/>
            <person name="Wong P.S."/>
            <person name="Aburatani S."/>
            <person name="Fujibuchi W."/>
        </authorList>
    </citation>
    <scope>NUCLEOTIDE SEQUENCE [LARGE SCALE GENOMIC DNA]</scope>
    <source>
        <strain evidence="2 3">JPCC DA0580</strain>
    </source>
</reference>
<sequence>MTSLIMKSFTILLALLWSLVAAQDESSGDKWGGCQATFSGASVDTLEKIEIGKQTIVCFHVGNTKDWARGVDYIRLSFQPEADQYSRMHIPNSFNDLVVESETVFYQRDVTIAAAAQDKSGFLRVYYDAVEARVFPYLTAIIDVKDGMVRGVTWDDSCVFCSSDKCAEITYDFNGVQQTQATSGQPTRGCEITEDECNVLASEGKTLCDLTIYVVWTGTDANGVAFQSSASRFSRFPPQELSDRVSNALPQVEVGGGGETEARALYPKIMHAAEQTVEVGM</sequence>
<dbReference type="AlphaFoldDB" id="A0A1Z5KI04"/>
<gene>
    <name evidence="2" type="ORF">FisN_15Lh050</name>
</gene>
<organism evidence="2 3">
    <name type="scientific">Fistulifera solaris</name>
    <name type="common">Oleaginous diatom</name>
    <dbReference type="NCBI Taxonomy" id="1519565"/>
    <lineage>
        <taxon>Eukaryota</taxon>
        <taxon>Sar</taxon>
        <taxon>Stramenopiles</taxon>
        <taxon>Ochrophyta</taxon>
        <taxon>Bacillariophyta</taxon>
        <taxon>Bacillariophyceae</taxon>
        <taxon>Bacillariophycidae</taxon>
        <taxon>Naviculales</taxon>
        <taxon>Naviculaceae</taxon>
        <taxon>Fistulifera</taxon>
    </lineage>
</organism>
<evidence type="ECO:0000256" key="1">
    <source>
        <dbReference type="SAM" id="SignalP"/>
    </source>
</evidence>
<comment type="caution">
    <text evidence="2">The sequence shown here is derived from an EMBL/GenBank/DDBJ whole genome shotgun (WGS) entry which is preliminary data.</text>
</comment>
<feature type="chain" id="PRO_5013074573" evidence="1">
    <location>
        <begin position="23"/>
        <end position="281"/>
    </location>
</feature>
<evidence type="ECO:0000313" key="3">
    <source>
        <dbReference type="Proteomes" id="UP000198406"/>
    </source>
</evidence>
<accession>A0A1Z5KI04</accession>
<dbReference type="EMBL" id="BDSP01000229">
    <property type="protein sequence ID" value="GAX25681.1"/>
    <property type="molecule type" value="Genomic_DNA"/>
</dbReference>
<proteinExistence type="predicted"/>
<dbReference type="OrthoDB" id="188293at2759"/>
<keyword evidence="3" id="KW-1185">Reference proteome</keyword>
<dbReference type="Proteomes" id="UP000198406">
    <property type="component" value="Unassembled WGS sequence"/>
</dbReference>
<protein>
    <submittedName>
        <fullName evidence="2">Uncharacterized protein</fullName>
    </submittedName>
</protein>
<feature type="signal peptide" evidence="1">
    <location>
        <begin position="1"/>
        <end position="22"/>
    </location>
</feature>
<name>A0A1Z5KI04_FISSO</name>
<evidence type="ECO:0000313" key="2">
    <source>
        <dbReference type="EMBL" id="GAX25681.1"/>
    </source>
</evidence>
<keyword evidence="1" id="KW-0732">Signal</keyword>